<dbReference type="InterPro" id="IPR050706">
    <property type="entry name" value="Cyclic-di-GMP_PDE-like"/>
</dbReference>
<dbReference type="InterPro" id="IPR001633">
    <property type="entry name" value="EAL_dom"/>
</dbReference>
<protein>
    <submittedName>
        <fullName evidence="2">Diguanylate cyclase/phosphodiesterase</fullName>
    </submittedName>
</protein>
<dbReference type="Gene3D" id="3.20.20.450">
    <property type="entry name" value="EAL domain"/>
    <property type="match status" value="1"/>
</dbReference>
<dbReference type="GO" id="GO:0071111">
    <property type="term" value="F:cyclic-guanylate-specific phosphodiesterase activity"/>
    <property type="evidence" value="ECO:0007669"/>
    <property type="project" value="InterPro"/>
</dbReference>
<reference evidence="2" key="1">
    <citation type="journal article" date="2013" name="Environ. Microbiol.">
        <title>Microbiota from the distal guts of lean and obese adolescents exhibit partial functional redundancy besides clear differences in community structure.</title>
        <authorList>
            <person name="Ferrer M."/>
            <person name="Ruiz A."/>
            <person name="Lanza F."/>
            <person name="Haange S.B."/>
            <person name="Oberbach A."/>
            <person name="Till H."/>
            <person name="Bargiela R."/>
            <person name="Campoy C."/>
            <person name="Segura M.T."/>
            <person name="Richter M."/>
            <person name="von Bergen M."/>
            <person name="Seifert J."/>
            <person name="Suarez A."/>
        </authorList>
    </citation>
    <scope>NUCLEOTIDE SEQUENCE</scope>
</reference>
<dbReference type="EMBL" id="AJWY01005053">
    <property type="protein sequence ID" value="EKC70681.1"/>
    <property type="molecule type" value="Genomic_DNA"/>
</dbReference>
<proteinExistence type="predicted"/>
<dbReference type="PANTHER" id="PTHR33121:SF70">
    <property type="entry name" value="SIGNALING PROTEIN YKOW"/>
    <property type="match status" value="1"/>
</dbReference>
<dbReference type="AlphaFoldDB" id="K1UGW7"/>
<dbReference type="Pfam" id="PF00563">
    <property type="entry name" value="EAL"/>
    <property type="match status" value="1"/>
</dbReference>
<dbReference type="SUPFAM" id="SSF141868">
    <property type="entry name" value="EAL domain-like"/>
    <property type="match status" value="1"/>
</dbReference>
<evidence type="ECO:0000313" key="2">
    <source>
        <dbReference type="EMBL" id="EKC70681.1"/>
    </source>
</evidence>
<dbReference type="InterPro" id="IPR035919">
    <property type="entry name" value="EAL_sf"/>
</dbReference>
<dbReference type="SMART" id="SM00052">
    <property type="entry name" value="EAL"/>
    <property type="match status" value="1"/>
</dbReference>
<dbReference type="CDD" id="cd01948">
    <property type="entry name" value="EAL"/>
    <property type="match status" value="1"/>
</dbReference>
<feature type="domain" description="EAL" evidence="1">
    <location>
        <begin position="1"/>
        <end position="203"/>
    </location>
</feature>
<name>K1UGW7_9ZZZZ</name>
<comment type="caution">
    <text evidence="2">The sequence shown here is derived from an EMBL/GenBank/DDBJ whole genome shotgun (WGS) entry which is preliminary data.</text>
</comment>
<gene>
    <name evidence="2" type="ORF">LEA_07655</name>
</gene>
<organism evidence="2">
    <name type="scientific">human gut metagenome</name>
    <dbReference type="NCBI Taxonomy" id="408170"/>
    <lineage>
        <taxon>unclassified sequences</taxon>
        <taxon>metagenomes</taxon>
        <taxon>organismal metagenomes</taxon>
    </lineage>
</organism>
<sequence>MDELAAKAEEEGWIAEIDRWVFREACRRIPELRAYGLKRININLSPEVCEVPETVPNIMQILRKYEVSRSEVCMEITEMCKVRNAENFSCMVEQLSSQGIRLALDDFGKGESNLLRLSQIPFQTLKLDKELVWGTVGSRMAEDLVEEMIRIAHRHNIQVTAEGIETLDQARTLASWGCDYLQGYLIAPPLSYEKLLTFLEENGKRNFLEE</sequence>
<evidence type="ECO:0000259" key="1">
    <source>
        <dbReference type="PROSITE" id="PS50883"/>
    </source>
</evidence>
<dbReference type="PANTHER" id="PTHR33121">
    <property type="entry name" value="CYCLIC DI-GMP PHOSPHODIESTERASE PDEF"/>
    <property type="match status" value="1"/>
</dbReference>
<accession>K1UGW7</accession>
<dbReference type="PROSITE" id="PS50883">
    <property type="entry name" value="EAL"/>
    <property type="match status" value="1"/>
</dbReference>